<dbReference type="AlphaFoldDB" id="A0A511YEZ9"/>
<sequence>MLRADEALAERSHVDTDPAVIFILFKPLMCWISKIPRKSLFTEHGDNENTKISIMMSAL</sequence>
<gene>
    <name evidence="1" type="ORF">CLA01_38440</name>
</gene>
<evidence type="ECO:0000313" key="1">
    <source>
        <dbReference type="EMBL" id="GEN73772.1"/>
    </source>
</evidence>
<accession>A0A511YEZ9</accession>
<dbReference type="Proteomes" id="UP000321150">
    <property type="component" value="Unassembled WGS sequence"/>
</dbReference>
<name>A0A511YEZ9_9FLAO</name>
<protein>
    <submittedName>
        <fullName evidence="1">Uncharacterized protein</fullName>
    </submittedName>
</protein>
<comment type="caution">
    <text evidence="1">The sequence shown here is derived from an EMBL/GenBank/DDBJ whole genome shotgun (WGS) entry which is preliminary data.</text>
</comment>
<proteinExistence type="predicted"/>
<organism evidence="1 2">
    <name type="scientific">Chryseobacterium lathyri</name>
    <dbReference type="NCBI Taxonomy" id="395933"/>
    <lineage>
        <taxon>Bacteria</taxon>
        <taxon>Pseudomonadati</taxon>
        <taxon>Bacteroidota</taxon>
        <taxon>Flavobacteriia</taxon>
        <taxon>Flavobacteriales</taxon>
        <taxon>Weeksellaceae</taxon>
        <taxon>Chryseobacterium group</taxon>
        <taxon>Chryseobacterium</taxon>
    </lineage>
</organism>
<reference evidence="1 2" key="1">
    <citation type="submission" date="2019-07" db="EMBL/GenBank/DDBJ databases">
        <title>Whole genome shotgun sequence of Chryseobacterium lathyri NBRC 105250.</title>
        <authorList>
            <person name="Hosoyama A."/>
            <person name="Uohara A."/>
            <person name="Ohji S."/>
            <person name="Ichikawa N."/>
        </authorList>
    </citation>
    <scope>NUCLEOTIDE SEQUENCE [LARGE SCALE GENOMIC DNA]</scope>
    <source>
        <strain evidence="1 2">NBRC 105250</strain>
    </source>
</reference>
<evidence type="ECO:0000313" key="2">
    <source>
        <dbReference type="Proteomes" id="UP000321150"/>
    </source>
</evidence>
<dbReference type="EMBL" id="BJYI01000020">
    <property type="protein sequence ID" value="GEN73772.1"/>
    <property type="molecule type" value="Genomic_DNA"/>
</dbReference>